<evidence type="ECO:0000313" key="3">
    <source>
        <dbReference type="Proteomes" id="UP001165083"/>
    </source>
</evidence>
<accession>A0A9W6XAP6</accession>
<dbReference type="Proteomes" id="UP001165083">
    <property type="component" value="Unassembled WGS sequence"/>
</dbReference>
<feature type="compositionally biased region" description="Basic and acidic residues" evidence="1">
    <location>
        <begin position="1"/>
        <end position="24"/>
    </location>
</feature>
<feature type="region of interest" description="Disordered" evidence="1">
    <location>
        <begin position="90"/>
        <end position="117"/>
    </location>
</feature>
<feature type="compositionally biased region" description="Basic and acidic residues" evidence="1">
    <location>
        <begin position="65"/>
        <end position="77"/>
    </location>
</feature>
<evidence type="ECO:0000313" key="2">
    <source>
        <dbReference type="EMBL" id="GMF34756.1"/>
    </source>
</evidence>
<sequence>MLEEWVSQRDLDRSADKQIPRRPENTAGLEQQEEQRGCKQQNVHLDGYGETEEDAAPTPALTSEQIHRDEQQRHGDAVVEHAQHEDGVQPLGHAEKHRGPGRQHSSSVVDGQDRGNHDEVDAQENVLRAADVLAVVRDRVQKGEDVQEAGRVHEWARVAADLHVVALAALEQLYLLHVRGPVDLRVCAMHQQTLAKCRCKAS</sequence>
<keyword evidence="3" id="KW-1185">Reference proteome</keyword>
<reference evidence="2" key="1">
    <citation type="submission" date="2023-04" db="EMBL/GenBank/DDBJ databases">
        <title>Phytophthora lilii NBRC 32176.</title>
        <authorList>
            <person name="Ichikawa N."/>
            <person name="Sato H."/>
            <person name="Tonouchi N."/>
        </authorList>
    </citation>
    <scope>NUCLEOTIDE SEQUENCE</scope>
    <source>
        <strain evidence="2">NBRC 32176</strain>
    </source>
</reference>
<protein>
    <submittedName>
        <fullName evidence="2">Unnamed protein product</fullName>
    </submittedName>
</protein>
<feature type="region of interest" description="Disordered" evidence="1">
    <location>
        <begin position="1"/>
        <end position="77"/>
    </location>
</feature>
<name>A0A9W6XAP6_9STRA</name>
<comment type="caution">
    <text evidence="2">The sequence shown here is derived from an EMBL/GenBank/DDBJ whole genome shotgun (WGS) entry which is preliminary data.</text>
</comment>
<dbReference type="EMBL" id="BSXW01001213">
    <property type="protein sequence ID" value="GMF34756.1"/>
    <property type="molecule type" value="Genomic_DNA"/>
</dbReference>
<organism evidence="2 3">
    <name type="scientific">Phytophthora lilii</name>
    <dbReference type="NCBI Taxonomy" id="2077276"/>
    <lineage>
        <taxon>Eukaryota</taxon>
        <taxon>Sar</taxon>
        <taxon>Stramenopiles</taxon>
        <taxon>Oomycota</taxon>
        <taxon>Peronosporomycetes</taxon>
        <taxon>Peronosporales</taxon>
        <taxon>Peronosporaceae</taxon>
        <taxon>Phytophthora</taxon>
    </lineage>
</organism>
<dbReference type="AlphaFoldDB" id="A0A9W6XAP6"/>
<proteinExistence type="predicted"/>
<gene>
    <name evidence="2" type="ORF">Plil01_001480000</name>
</gene>
<evidence type="ECO:0000256" key="1">
    <source>
        <dbReference type="SAM" id="MobiDB-lite"/>
    </source>
</evidence>